<dbReference type="Pfam" id="PF10604">
    <property type="entry name" value="Polyketide_cyc2"/>
    <property type="match status" value="1"/>
</dbReference>
<dbReference type="Proteomes" id="UP000254978">
    <property type="component" value="Unassembled WGS sequence"/>
</dbReference>
<keyword evidence="2" id="KW-1185">Reference proteome</keyword>
<reference evidence="1 2" key="1">
    <citation type="submission" date="2018-06" db="EMBL/GenBank/DDBJ databases">
        <authorList>
            <consortium name="Pathogen Informatics"/>
            <person name="Doyle S."/>
        </authorList>
    </citation>
    <scope>NUCLEOTIDE SEQUENCE [LARGE SCALE GENOMIC DNA]</scope>
    <source>
        <strain evidence="1 2">NCTC10821</strain>
    </source>
</reference>
<evidence type="ECO:0000313" key="1">
    <source>
        <dbReference type="EMBL" id="STZ62641.1"/>
    </source>
</evidence>
<name>A0A378TPG3_9MYCO</name>
<gene>
    <name evidence="1" type="ORF">NCTC10821_06210</name>
</gene>
<dbReference type="InterPro" id="IPR023393">
    <property type="entry name" value="START-like_dom_sf"/>
</dbReference>
<dbReference type="SUPFAM" id="SSF55961">
    <property type="entry name" value="Bet v1-like"/>
    <property type="match status" value="1"/>
</dbReference>
<dbReference type="InterPro" id="IPR019587">
    <property type="entry name" value="Polyketide_cyclase/dehydratase"/>
</dbReference>
<evidence type="ECO:0000313" key="2">
    <source>
        <dbReference type="Proteomes" id="UP000254978"/>
    </source>
</evidence>
<organism evidence="1 2">
    <name type="scientific">Mycolicibacterium tokaiense</name>
    <dbReference type="NCBI Taxonomy" id="39695"/>
    <lineage>
        <taxon>Bacteria</taxon>
        <taxon>Bacillati</taxon>
        <taxon>Actinomycetota</taxon>
        <taxon>Actinomycetes</taxon>
        <taxon>Mycobacteriales</taxon>
        <taxon>Mycobacteriaceae</taxon>
        <taxon>Mycolicibacterium</taxon>
    </lineage>
</organism>
<dbReference type="AlphaFoldDB" id="A0A378TPG3"/>
<sequence length="165" mass="17541">MSQDLAATNLKRAVVAPVIIRAMAKLQLTRELSLSPDDAWAHASDLGSLGDWLVMHEGWRSDLPDEITVGTRIVGVAGAKGMRNRVTWTVKRFDPPSQLEVIGSGVGGTRYGLAMKVTPTANGCAFAVTLDLGGPPLFGPIGAVAARAVKGDIERSVQQFEKLYA</sequence>
<dbReference type="EMBL" id="UGQT01000001">
    <property type="protein sequence ID" value="STZ62641.1"/>
    <property type="molecule type" value="Genomic_DNA"/>
</dbReference>
<dbReference type="Gene3D" id="3.30.530.20">
    <property type="match status" value="1"/>
</dbReference>
<dbReference type="CDD" id="cd07812">
    <property type="entry name" value="SRPBCC"/>
    <property type="match status" value="1"/>
</dbReference>
<protein>
    <submittedName>
        <fullName evidence="1">Polyketide cyclase / dehydrase and lipid transport</fullName>
    </submittedName>
</protein>
<proteinExistence type="predicted"/>
<accession>A0A378TPG3</accession>